<accession>A0A8S3J3A9</accession>
<evidence type="ECO:0000256" key="1">
    <source>
        <dbReference type="SAM" id="MobiDB-lite"/>
    </source>
</evidence>
<dbReference type="Proteomes" id="UP000681720">
    <property type="component" value="Unassembled WGS sequence"/>
</dbReference>
<feature type="region of interest" description="Disordered" evidence="1">
    <location>
        <begin position="133"/>
        <end position="159"/>
    </location>
</feature>
<protein>
    <submittedName>
        <fullName evidence="2">Uncharacterized protein</fullName>
    </submittedName>
</protein>
<feature type="non-terminal residue" evidence="2">
    <location>
        <position position="1"/>
    </location>
</feature>
<evidence type="ECO:0000313" key="2">
    <source>
        <dbReference type="EMBL" id="CAF5213093.1"/>
    </source>
</evidence>
<reference evidence="2" key="1">
    <citation type="submission" date="2021-02" db="EMBL/GenBank/DDBJ databases">
        <authorList>
            <person name="Nowell W R."/>
        </authorList>
    </citation>
    <scope>NUCLEOTIDE SEQUENCE</scope>
</reference>
<comment type="caution">
    <text evidence="2">The sequence shown here is derived from an EMBL/GenBank/DDBJ whole genome shotgun (WGS) entry which is preliminary data.</text>
</comment>
<name>A0A8S3J3A9_9BILA</name>
<feature type="non-terminal residue" evidence="2">
    <location>
        <position position="195"/>
    </location>
</feature>
<evidence type="ECO:0000313" key="3">
    <source>
        <dbReference type="Proteomes" id="UP000681720"/>
    </source>
</evidence>
<sequence>VEDFIDSSSTIPMSSVPVQMLIYVLPTPVCSIKPIMLPLTGCLEVQVGVSVSFNISAMNLCNFTVANITDIAASTNINGMTGSNLTSSTTNSSISYVTYTWIPQSNQIGSQKLCFIAFTSENLQSSQYCVQFTPHPRQHPQKPRRPLQRHRQVPLQRQRQLPVRYQKQLRRLVLLRHLLRLPLPPRRQQPRLRQA</sequence>
<dbReference type="EMBL" id="CAJOBJ010355071">
    <property type="protein sequence ID" value="CAF5213093.1"/>
    <property type="molecule type" value="Genomic_DNA"/>
</dbReference>
<organism evidence="2 3">
    <name type="scientific">Rotaria magnacalcarata</name>
    <dbReference type="NCBI Taxonomy" id="392030"/>
    <lineage>
        <taxon>Eukaryota</taxon>
        <taxon>Metazoa</taxon>
        <taxon>Spiralia</taxon>
        <taxon>Gnathifera</taxon>
        <taxon>Rotifera</taxon>
        <taxon>Eurotatoria</taxon>
        <taxon>Bdelloidea</taxon>
        <taxon>Philodinida</taxon>
        <taxon>Philodinidae</taxon>
        <taxon>Rotaria</taxon>
    </lineage>
</organism>
<dbReference type="AlphaFoldDB" id="A0A8S3J3A9"/>
<gene>
    <name evidence="2" type="ORF">GIL414_LOCUS80524</name>
</gene>
<proteinExistence type="predicted"/>
<feature type="compositionally biased region" description="Basic residues" evidence="1">
    <location>
        <begin position="136"/>
        <end position="152"/>
    </location>
</feature>